<comment type="caution">
    <text evidence="2">The sequence shown here is derived from an EMBL/GenBank/DDBJ whole genome shotgun (WGS) entry which is preliminary data.</text>
</comment>
<organism evidence="2 3">
    <name type="scientific">Candidatus Edwardsbacteria bacterium GWF2_54_11</name>
    <dbReference type="NCBI Taxonomy" id="1817851"/>
    <lineage>
        <taxon>Bacteria</taxon>
        <taxon>Candidatus Edwardsiibacteriota</taxon>
    </lineage>
</organism>
<reference evidence="2 3" key="1">
    <citation type="journal article" date="2016" name="Nat. Commun.">
        <title>Thousands of microbial genomes shed light on interconnected biogeochemical processes in an aquifer system.</title>
        <authorList>
            <person name="Anantharaman K."/>
            <person name="Brown C.T."/>
            <person name="Hug L.A."/>
            <person name="Sharon I."/>
            <person name="Castelle C.J."/>
            <person name="Probst A.J."/>
            <person name="Thomas B.C."/>
            <person name="Singh A."/>
            <person name="Wilkins M.J."/>
            <person name="Karaoz U."/>
            <person name="Brodie E.L."/>
            <person name="Williams K.H."/>
            <person name="Hubbard S.S."/>
            <person name="Banfield J.F."/>
        </authorList>
    </citation>
    <scope>NUCLEOTIDE SEQUENCE [LARGE SCALE GENOMIC DNA]</scope>
</reference>
<dbReference type="AlphaFoldDB" id="A0A1F5RC17"/>
<dbReference type="Proteomes" id="UP000177230">
    <property type="component" value="Unassembled WGS sequence"/>
</dbReference>
<accession>A0A1F5RC17</accession>
<feature type="transmembrane region" description="Helical" evidence="1">
    <location>
        <begin position="39"/>
        <end position="62"/>
    </location>
</feature>
<proteinExistence type="predicted"/>
<keyword evidence="1" id="KW-0472">Membrane</keyword>
<keyword evidence="1" id="KW-0812">Transmembrane</keyword>
<protein>
    <submittedName>
        <fullName evidence="2">Uncharacterized protein</fullName>
    </submittedName>
</protein>
<name>A0A1F5RC17_9BACT</name>
<evidence type="ECO:0000313" key="3">
    <source>
        <dbReference type="Proteomes" id="UP000177230"/>
    </source>
</evidence>
<evidence type="ECO:0000313" key="2">
    <source>
        <dbReference type="EMBL" id="OGF11985.1"/>
    </source>
</evidence>
<dbReference type="EMBL" id="MFFM01000034">
    <property type="protein sequence ID" value="OGF11985.1"/>
    <property type="molecule type" value="Genomic_DNA"/>
</dbReference>
<gene>
    <name evidence="2" type="ORF">A2024_03080</name>
</gene>
<evidence type="ECO:0000256" key="1">
    <source>
        <dbReference type="SAM" id="Phobius"/>
    </source>
</evidence>
<feature type="transmembrane region" description="Helical" evidence="1">
    <location>
        <begin position="12"/>
        <end position="32"/>
    </location>
</feature>
<sequence length="176" mass="20101">MNNENILKASRWLWVVFFLLDLLAILALSFLITLKILSLTVLGSVLLLFSAFVLAMLFRQIIVPSWLEKNGDMIIVRWNNWKFSGRLLSAGFQGKHKLLLEVSDADLMLTPVGPMMGLAGLALKPLLGLFLPDFLAQSYYFKKESLLKKVRSGENRYKLVFPTFLLGKRKVKKWLV</sequence>
<keyword evidence="1" id="KW-1133">Transmembrane helix</keyword>